<dbReference type="SMART" id="SM00382">
    <property type="entry name" value="AAA"/>
    <property type="match status" value="1"/>
</dbReference>
<protein>
    <submittedName>
        <fullName evidence="2">ATPase</fullName>
    </submittedName>
</protein>
<proteinExistence type="predicted"/>
<accession>A0A8J6TGQ6</accession>
<feature type="domain" description="AAA+ ATPase" evidence="1">
    <location>
        <begin position="474"/>
        <end position="718"/>
    </location>
</feature>
<dbReference type="GO" id="GO:0005524">
    <property type="term" value="F:ATP binding"/>
    <property type="evidence" value="ECO:0007669"/>
    <property type="project" value="InterPro"/>
</dbReference>
<dbReference type="SUPFAM" id="SSF52540">
    <property type="entry name" value="P-loop containing nucleoside triphosphate hydrolases"/>
    <property type="match status" value="1"/>
</dbReference>
<dbReference type="GO" id="GO:0016887">
    <property type="term" value="F:ATP hydrolysis activity"/>
    <property type="evidence" value="ECO:0007669"/>
    <property type="project" value="InterPro"/>
</dbReference>
<comment type="caution">
    <text evidence="2">The sequence shown here is derived from an EMBL/GenBank/DDBJ whole genome shotgun (WGS) entry which is preliminary data.</text>
</comment>
<dbReference type="InterPro" id="IPR003593">
    <property type="entry name" value="AAA+_ATPase"/>
</dbReference>
<evidence type="ECO:0000259" key="1">
    <source>
        <dbReference type="SMART" id="SM00382"/>
    </source>
</evidence>
<dbReference type="EMBL" id="JACNJZ010000148">
    <property type="protein sequence ID" value="MBC8318320.1"/>
    <property type="molecule type" value="Genomic_DNA"/>
</dbReference>
<gene>
    <name evidence="2" type="ORF">H8E41_10475</name>
</gene>
<dbReference type="Proteomes" id="UP000614424">
    <property type="component" value="Unassembled WGS sequence"/>
</dbReference>
<evidence type="ECO:0000313" key="3">
    <source>
        <dbReference type="Proteomes" id="UP000614424"/>
    </source>
</evidence>
<dbReference type="Gene3D" id="3.40.50.300">
    <property type="entry name" value="P-loop containing nucleotide triphosphate hydrolases"/>
    <property type="match status" value="1"/>
</dbReference>
<organism evidence="2 3">
    <name type="scientific">Candidatus Desulfobia pelagia</name>
    <dbReference type="NCBI Taxonomy" id="2841692"/>
    <lineage>
        <taxon>Bacteria</taxon>
        <taxon>Pseudomonadati</taxon>
        <taxon>Thermodesulfobacteriota</taxon>
        <taxon>Desulfobulbia</taxon>
        <taxon>Desulfobulbales</taxon>
        <taxon>Desulfobulbaceae</taxon>
        <taxon>Candidatus Desulfobia</taxon>
    </lineage>
</organism>
<dbReference type="Pfam" id="PF00004">
    <property type="entry name" value="AAA"/>
    <property type="match status" value="1"/>
</dbReference>
<sequence>MTSTDKKQKILFLGSKVKIRNLPIKEVSLIEEGNLPAYGYNPGDFVELMAGKVGVENGRLDQCQTWLASYLTTANMSPKVTTVTYGEQKDIFQVFRKRQHPEIDKDHGWFMVHQILPYSGRGQDEKALVIDDSNRDTMSGHAGIIIIDDGGRPPELAEEMKKLNPGAWVIAMGISVAHWAGWAKSFGENFVLFGRLADLETTRMEMDSSVVWESIVAMTLRALRSPEVGIWDQGSGRFRCHVMIEMFPHGILNVTPTAVYFRHREGSLPEKSSPRQKGSVPAYDTLATAMLAMDFLRMGKVLSDRCYYCDFSKRALLHWQLLYEKGYYFSETLEFPNLDFSSTYPNGAACSFLYNDDPFFIELPVASAEFDKSLETVSSQVWDTTKRAALRSFFDQSAFLRPSYVIRGHAPGYMRIIMEVLHDLKEEVSRKSGFDNLRIFNVGHLRTTDPAEIGPVLVLQTVMDSYVSKETFQRPLCLGVFGPPGSGKSFAVKEVARVVGRKFDDDPFDFFEFNLTQFAQPDEINSAIDLIRASVAKGKVPITFWDEFDCRYDGHEFGYLRYFLPSMQDGVTYVHGIPYYIGRAIFVFAGGVKSSWEGMEEMLTKATPQELQLAKTLKIPDFMSRLRVVLDIDGIDIEDELLRDSASQIELEELRRILLKRAFIIAHQMDTHWKKTARKTSGLLLRLLIAQYKFGARSIEAVIEASRVTDRLVYGLPELIGPSGARIHAQWRTELERRVDQVRKQEGMRSIW</sequence>
<reference evidence="2 3" key="1">
    <citation type="submission" date="2020-08" db="EMBL/GenBank/DDBJ databases">
        <title>Bridging the membrane lipid divide: bacteria of the FCB group superphylum have the potential to synthesize archaeal ether lipids.</title>
        <authorList>
            <person name="Villanueva L."/>
            <person name="Von Meijenfeldt F.A.B."/>
            <person name="Westbye A.B."/>
            <person name="Yadav S."/>
            <person name="Hopmans E.C."/>
            <person name="Dutilh B.E."/>
            <person name="Sinninghe Damste J.S."/>
        </authorList>
    </citation>
    <scope>NUCLEOTIDE SEQUENCE [LARGE SCALE GENOMIC DNA]</scope>
    <source>
        <strain evidence="2">NIOZ-UU47</strain>
    </source>
</reference>
<dbReference type="InterPro" id="IPR027417">
    <property type="entry name" value="P-loop_NTPase"/>
</dbReference>
<dbReference type="InterPro" id="IPR003959">
    <property type="entry name" value="ATPase_AAA_core"/>
</dbReference>
<dbReference type="AlphaFoldDB" id="A0A8J6TGQ6"/>
<evidence type="ECO:0000313" key="2">
    <source>
        <dbReference type="EMBL" id="MBC8318320.1"/>
    </source>
</evidence>
<name>A0A8J6TGQ6_9BACT</name>